<keyword evidence="6" id="KW-0631">Potassium channel</keyword>
<accession>A0ABP7J3F9</accession>
<keyword evidence="7" id="KW-0630">Potassium</keyword>
<comment type="subcellular location">
    <subcellularLocation>
        <location evidence="1">Membrane</location>
        <topology evidence="1">Multi-pass membrane protein</topology>
    </subcellularLocation>
</comment>
<keyword evidence="4" id="KW-0633">Potassium transport</keyword>
<evidence type="ECO:0000256" key="6">
    <source>
        <dbReference type="ARBA" id="ARBA00022826"/>
    </source>
</evidence>
<sequence length="202" mass="21753">MAGYNTLSGRDLERIRVLADGVFAVAMTLLVLDLRLPAGEVADSGALRDQLGELGPEIAAYALSFTMLGTFWLAVHAVLDQARGSDRTLAWSVLTFLFFVTTLPFSASVLADHAHLRLAVALYWANLAMLGAGLAWQLWHVSRAGLAEEGEALVLVRRRLVLAQALYAAAALLALLSPVAAIAGLALVQLFFMVSPRLPWRT</sequence>
<reference evidence="15" key="1">
    <citation type="journal article" date="2019" name="Int. J. Syst. Evol. Microbiol.">
        <title>The Global Catalogue of Microorganisms (GCM) 10K type strain sequencing project: providing services to taxonomists for standard genome sequencing and annotation.</title>
        <authorList>
            <consortium name="The Broad Institute Genomics Platform"/>
            <consortium name="The Broad Institute Genome Sequencing Center for Infectious Disease"/>
            <person name="Wu L."/>
            <person name="Ma J."/>
        </authorList>
    </citation>
    <scope>NUCLEOTIDE SEQUENCE [LARGE SCALE GENOMIC DNA]</scope>
    <source>
        <strain evidence="15">JCM 16953</strain>
    </source>
</reference>
<name>A0ABP7J3F9_9ACTN</name>
<evidence type="ECO:0000256" key="4">
    <source>
        <dbReference type="ARBA" id="ARBA00022538"/>
    </source>
</evidence>
<feature type="transmembrane region" description="Helical" evidence="13">
    <location>
        <begin position="91"/>
        <end position="110"/>
    </location>
</feature>
<keyword evidence="15" id="KW-1185">Reference proteome</keyword>
<feature type="transmembrane region" description="Helical" evidence="13">
    <location>
        <begin position="160"/>
        <end position="192"/>
    </location>
</feature>
<keyword evidence="9" id="KW-0406">Ion transport</keyword>
<keyword evidence="11" id="KW-0407">Ion channel</keyword>
<feature type="transmembrane region" description="Helical" evidence="13">
    <location>
        <begin position="116"/>
        <end position="139"/>
    </location>
</feature>
<dbReference type="PANTHER" id="PTHR31462:SF5">
    <property type="entry name" value="ENDOSOMAL_LYSOSOMAL PROTON CHANNEL TMEM175"/>
    <property type="match status" value="1"/>
</dbReference>
<dbReference type="EMBL" id="BAABAH010000018">
    <property type="protein sequence ID" value="GAA3833024.1"/>
    <property type="molecule type" value="Genomic_DNA"/>
</dbReference>
<evidence type="ECO:0000256" key="13">
    <source>
        <dbReference type="SAM" id="Phobius"/>
    </source>
</evidence>
<organism evidence="14 15">
    <name type="scientific">Nocardioides panacisoli</name>
    <dbReference type="NCBI Taxonomy" id="627624"/>
    <lineage>
        <taxon>Bacteria</taxon>
        <taxon>Bacillati</taxon>
        <taxon>Actinomycetota</taxon>
        <taxon>Actinomycetes</taxon>
        <taxon>Propionibacteriales</taxon>
        <taxon>Nocardioidaceae</taxon>
        <taxon>Nocardioides</taxon>
    </lineage>
</organism>
<proteinExistence type="inferred from homology"/>
<evidence type="ECO:0000256" key="9">
    <source>
        <dbReference type="ARBA" id="ARBA00023065"/>
    </source>
</evidence>
<evidence type="ECO:0000256" key="11">
    <source>
        <dbReference type="ARBA" id="ARBA00023303"/>
    </source>
</evidence>
<keyword evidence="8 13" id="KW-1133">Transmembrane helix</keyword>
<comment type="caution">
    <text evidence="14">The sequence shown here is derived from an EMBL/GenBank/DDBJ whole genome shotgun (WGS) entry which is preliminary data.</text>
</comment>
<evidence type="ECO:0000256" key="5">
    <source>
        <dbReference type="ARBA" id="ARBA00022692"/>
    </source>
</evidence>
<keyword evidence="5 13" id="KW-0812">Transmembrane</keyword>
<protein>
    <submittedName>
        <fullName evidence="14">TMEM175 family protein</fullName>
    </submittedName>
</protein>
<evidence type="ECO:0000313" key="15">
    <source>
        <dbReference type="Proteomes" id="UP001501821"/>
    </source>
</evidence>
<evidence type="ECO:0000256" key="8">
    <source>
        <dbReference type="ARBA" id="ARBA00022989"/>
    </source>
</evidence>
<evidence type="ECO:0000313" key="14">
    <source>
        <dbReference type="EMBL" id="GAA3833024.1"/>
    </source>
</evidence>
<comment type="catalytic activity">
    <reaction evidence="12">
        <text>K(+)(in) = K(+)(out)</text>
        <dbReference type="Rhea" id="RHEA:29463"/>
        <dbReference type="ChEBI" id="CHEBI:29103"/>
    </reaction>
</comment>
<gene>
    <name evidence="14" type="ORF">GCM10022242_37600</name>
</gene>
<evidence type="ECO:0000256" key="12">
    <source>
        <dbReference type="ARBA" id="ARBA00034430"/>
    </source>
</evidence>
<dbReference type="InterPro" id="IPR010617">
    <property type="entry name" value="TMEM175-like"/>
</dbReference>
<evidence type="ECO:0000256" key="1">
    <source>
        <dbReference type="ARBA" id="ARBA00004141"/>
    </source>
</evidence>
<evidence type="ECO:0000256" key="2">
    <source>
        <dbReference type="ARBA" id="ARBA00006920"/>
    </source>
</evidence>
<dbReference type="RefSeq" id="WP_344778387.1">
    <property type="nucleotide sequence ID" value="NZ_BAABAH010000018.1"/>
</dbReference>
<comment type="similarity">
    <text evidence="2">Belongs to the TMEM175 family.</text>
</comment>
<keyword evidence="10 13" id="KW-0472">Membrane</keyword>
<dbReference type="Proteomes" id="UP001501821">
    <property type="component" value="Unassembled WGS sequence"/>
</dbReference>
<dbReference type="PANTHER" id="PTHR31462">
    <property type="entry name" value="ENDOSOMAL/LYSOSOMAL POTASSIUM CHANNEL TMEM175"/>
    <property type="match status" value="1"/>
</dbReference>
<evidence type="ECO:0000256" key="3">
    <source>
        <dbReference type="ARBA" id="ARBA00022448"/>
    </source>
</evidence>
<evidence type="ECO:0000256" key="7">
    <source>
        <dbReference type="ARBA" id="ARBA00022958"/>
    </source>
</evidence>
<feature type="transmembrane region" description="Helical" evidence="13">
    <location>
        <begin position="17"/>
        <end position="38"/>
    </location>
</feature>
<dbReference type="Pfam" id="PF06736">
    <property type="entry name" value="TMEM175"/>
    <property type="match status" value="1"/>
</dbReference>
<feature type="transmembrane region" description="Helical" evidence="13">
    <location>
        <begin position="58"/>
        <end position="79"/>
    </location>
</feature>
<evidence type="ECO:0000256" key="10">
    <source>
        <dbReference type="ARBA" id="ARBA00023136"/>
    </source>
</evidence>
<keyword evidence="3" id="KW-0813">Transport</keyword>